<evidence type="ECO:0008006" key="3">
    <source>
        <dbReference type="Google" id="ProtNLM"/>
    </source>
</evidence>
<name>A0A7Y8GVA1_9BURK</name>
<dbReference type="RefSeq" id="WP_177134206.1">
    <property type="nucleotide sequence ID" value="NZ_VYGV01000006.1"/>
</dbReference>
<dbReference type="Pfam" id="PF22814">
    <property type="entry name" value="WelO5"/>
    <property type="match status" value="1"/>
</dbReference>
<reference evidence="1 2" key="1">
    <citation type="submission" date="2019-09" db="EMBL/GenBank/DDBJ databases">
        <title>Hydrogenophaga aromatica sp. nov., isolated from a para-xylene-degrading enrichment culture.</title>
        <authorList>
            <person name="Tancsics A."/>
            <person name="Banerjee S."/>
        </authorList>
    </citation>
    <scope>NUCLEOTIDE SEQUENCE [LARGE SCALE GENOMIC DNA]</scope>
    <source>
        <strain evidence="1 2">D2P1</strain>
    </source>
</reference>
<dbReference type="EMBL" id="VYGV01000006">
    <property type="protein sequence ID" value="NWF44748.1"/>
    <property type="molecule type" value="Genomic_DNA"/>
</dbReference>
<accession>A0A7Y8GVA1</accession>
<protein>
    <recommendedName>
        <fullName evidence="3">Prolyl 4-hydroxylase alpha subunit Fe(2+) 2OG dioxygenase domain-containing protein</fullName>
    </recommendedName>
</protein>
<proteinExistence type="predicted"/>
<organism evidence="1 2">
    <name type="scientific">Hydrogenophaga aromaticivorans</name>
    <dbReference type="NCBI Taxonomy" id="2610898"/>
    <lineage>
        <taxon>Bacteria</taxon>
        <taxon>Pseudomonadati</taxon>
        <taxon>Pseudomonadota</taxon>
        <taxon>Betaproteobacteria</taxon>
        <taxon>Burkholderiales</taxon>
        <taxon>Comamonadaceae</taxon>
        <taxon>Hydrogenophaga</taxon>
    </lineage>
</organism>
<dbReference type="InterPro" id="IPR055091">
    <property type="entry name" value="WelO5-like"/>
</dbReference>
<keyword evidence="2" id="KW-1185">Reference proteome</keyword>
<sequence length="259" mass="29022">MSTWTSAQEYELTEENLRLLLDNKIPAIRIRGFATSEECTRFAAAAKQGNMQYYNVSDRIGYIGLAQYQYRWTKTKQEFLDDTVKAQADVQAVFNESFDALSRLMERLRAVWPQPVELASEGGREYFAGIIRSTSDKIDLHVDWAPVNSPDYAIGAIDAQLGWNFFAEELESGGHTTVHNNPWDPEVVPGEIPKSYGLDRALIEGAPNFVYRATTGDVVIFNTRNPHEIAPGTAKPDGSRVSIGSFVGRMPDNRLVLWA</sequence>
<dbReference type="Proteomes" id="UP000545507">
    <property type="component" value="Unassembled WGS sequence"/>
</dbReference>
<gene>
    <name evidence="1" type="ORF">F3K02_05705</name>
</gene>
<dbReference type="AlphaFoldDB" id="A0A7Y8GVA1"/>
<evidence type="ECO:0000313" key="2">
    <source>
        <dbReference type="Proteomes" id="UP000545507"/>
    </source>
</evidence>
<evidence type="ECO:0000313" key="1">
    <source>
        <dbReference type="EMBL" id="NWF44748.1"/>
    </source>
</evidence>
<comment type="caution">
    <text evidence="1">The sequence shown here is derived from an EMBL/GenBank/DDBJ whole genome shotgun (WGS) entry which is preliminary data.</text>
</comment>